<dbReference type="PANTHER" id="PTHR47350:SF4">
    <property type="entry name" value="PROTEIN IWS1 HOMOLOG 1"/>
    <property type="match status" value="1"/>
</dbReference>
<dbReference type="PROSITE" id="PS51319">
    <property type="entry name" value="TFIIS_N"/>
    <property type="match status" value="1"/>
</dbReference>
<keyword evidence="5" id="KW-1185">Reference proteome</keyword>
<dbReference type="AlphaFoldDB" id="A0A2P6VJT5"/>
<feature type="region of interest" description="Disordered" evidence="2">
    <location>
        <begin position="1"/>
        <end position="192"/>
    </location>
</feature>
<dbReference type="PANTHER" id="PTHR47350">
    <property type="entry name" value="PROTEIN IWS1 HOMOLOG 1"/>
    <property type="match status" value="1"/>
</dbReference>
<keyword evidence="4" id="KW-0648">Protein biosynthesis</keyword>
<keyword evidence="1" id="KW-0539">Nucleus</keyword>
<feature type="compositionally biased region" description="Low complexity" evidence="2">
    <location>
        <begin position="62"/>
        <end position="82"/>
    </location>
</feature>
<comment type="subcellular location">
    <subcellularLocation>
        <location evidence="1">Nucleus</location>
    </subcellularLocation>
</comment>
<evidence type="ECO:0000313" key="5">
    <source>
        <dbReference type="Proteomes" id="UP000239649"/>
    </source>
</evidence>
<dbReference type="OrthoDB" id="21124at2759"/>
<evidence type="ECO:0000256" key="2">
    <source>
        <dbReference type="SAM" id="MobiDB-lite"/>
    </source>
</evidence>
<dbReference type="Proteomes" id="UP000239649">
    <property type="component" value="Unassembled WGS sequence"/>
</dbReference>
<dbReference type="GO" id="GO:0032784">
    <property type="term" value="P:regulation of DNA-templated transcription elongation"/>
    <property type="evidence" value="ECO:0007669"/>
    <property type="project" value="InterPro"/>
</dbReference>
<dbReference type="GO" id="GO:0009742">
    <property type="term" value="P:brassinosteroid mediated signaling pathway"/>
    <property type="evidence" value="ECO:0007669"/>
    <property type="project" value="InterPro"/>
</dbReference>
<gene>
    <name evidence="4" type="ORF">C2E20_2350</name>
</gene>
<accession>A0A2P6VJT5</accession>
<dbReference type="GO" id="GO:0005634">
    <property type="term" value="C:nucleus"/>
    <property type="evidence" value="ECO:0007669"/>
    <property type="project" value="UniProtKB-SubCell"/>
</dbReference>
<feature type="compositionally biased region" description="Low complexity" evidence="2">
    <location>
        <begin position="43"/>
        <end position="54"/>
    </location>
</feature>
<dbReference type="InterPro" id="IPR044204">
    <property type="entry name" value="IWS1/2"/>
</dbReference>
<comment type="caution">
    <text evidence="4">The sequence shown here is derived from an EMBL/GenBank/DDBJ whole genome shotgun (WGS) entry which is preliminary data.</text>
</comment>
<feature type="region of interest" description="Disordered" evidence="2">
    <location>
        <begin position="370"/>
        <end position="404"/>
    </location>
</feature>
<name>A0A2P6VJT5_9CHLO</name>
<feature type="domain" description="TFIIS N-terminal" evidence="3">
    <location>
        <begin position="270"/>
        <end position="353"/>
    </location>
</feature>
<feature type="compositionally biased region" description="Acidic residues" evidence="2">
    <location>
        <begin position="1"/>
        <end position="19"/>
    </location>
</feature>
<dbReference type="InterPro" id="IPR017923">
    <property type="entry name" value="TFIIS_N"/>
</dbReference>
<keyword evidence="4" id="KW-0251">Elongation factor</keyword>
<dbReference type="InterPro" id="IPR035441">
    <property type="entry name" value="TFIIS/LEDGF_dom_sf"/>
</dbReference>
<protein>
    <submittedName>
        <fullName evidence="4">Transcription elongation factor (TFIIS) family</fullName>
    </submittedName>
</protein>
<dbReference type="EMBL" id="LHPF02000004">
    <property type="protein sequence ID" value="PSC74366.1"/>
    <property type="molecule type" value="Genomic_DNA"/>
</dbReference>
<feature type="compositionally biased region" description="Acidic residues" evidence="2">
    <location>
        <begin position="27"/>
        <end position="42"/>
    </location>
</feature>
<dbReference type="STRING" id="554055.A0A2P6VJT5"/>
<dbReference type="Gene3D" id="1.20.930.10">
    <property type="entry name" value="Conserved domain common to transcription factors TFIIS, elongin A, CRSP70"/>
    <property type="match status" value="1"/>
</dbReference>
<dbReference type="Pfam" id="PF08711">
    <property type="entry name" value="Med26"/>
    <property type="match status" value="1"/>
</dbReference>
<dbReference type="GO" id="GO:0003746">
    <property type="term" value="F:translation elongation factor activity"/>
    <property type="evidence" value="ECO:0007669"/>
    <property type="project" value="UniProtKB-KW"/>
</dbReference>
<evidence type="ECO:0000313" key="4">
    <source>
        <dbReference type="EMBL" id="PSC74366.1"/>
    </source>
</evidence>
<evidence type="ECO:0000256" key="1">
    <source>
        <dbReference type="PROSITE-ProRule" id="PRU00649"/>
    </source>
</evidence>
<reference evidence="4 5" key="1">
    <citation type="journal article" date="2018" name="Plant J.">
        <title>Genome sequences of Chlorella sorokiniana UTEX 1602 and Micractinium conductrix SAG 241.80: implications to maltose excretion by a green alga.</title>
        <authorList>
            <person name="Arriola M.B."/>
            <person name="Velmurugan N."/>
            <person name="Zhang Y."/>
            <person name="Plunkett M.H."/>
            <person name="Hondzo H."/>
            <person name="Barney B.M."/>
        </authorList>
    </citation>
    <scope>NUCLEOTIDE SEQUENCE [LARGE SCALE GENOMIC DNA]</scope>
    <source>
        <strain evidence="4 5">SAG 241.80</strain>
    </source>
</reference>
<feature type="compositionally biased region" description="Low complexity" evidence="2">
    <location>
        <begin position="370"/>
        <end position="390"/>
    </location>
</feature>
<sequence length="481" mass="52279">MADLDDLFGSDEDDEDFQPDEEKGVEIEDAADEGITDDEAEDAAAVAAARNRSPSPSPPPAKAAAPAKPMDARARLMALAAAKKQEAEATDKKKKGKKRKQAVDFGDSDEEEAGGGEAAPGSRKRQPKPRSESPPRGPAVEYDDNDEALNTATDADKAFIEDDIGEGDVDFGDDEEERLANAEEAEEEAEDELEALFSKKKRRGSGMNEAEAKAQVNALLAEMEVAAEEDHAAFDEGRPAVHKLKMLQKVVDALSTKRLHGELLDSGLLGVLKAWIEPMHDGTLPNAKVRETVLRLLHQLPVDCSLEDRKEQLKRSGLGRIVMFLFKVPDETPANRRLAKELVERWSRPILAPNRQRDLAEGEAERILAARQARQQRQAAQQAAARGSQPEEAEEEGQQRRGPRMGEAGFRYHAAIPQAAALDYVKAPTSQFGMPDSGKGGAKDKAAEHKLSKKLKTMSKGGRAGRAAIASVEGRNVTIQH</sequence>
<feature type="compositionally biased region" description="Acidic residues" evidence="2">
    <location>
        <begin position="161"/>
        <end position="192"/>
    </location>
</feature>
<evidence type="ECO:0000259" key="3">
    <source>
        <dbReference type="PROSITE" id="PS51319"/>
    </source>
</evidence>
<proteinExistence type="predicted"/>
<organism evidence="4 5">
    <name type="scientific">Micractinium conductrix</name>
    <dbReference type="NCBI Taxonomy" id="554055"/>
    <lineage>
        <taxon>Eukaryota</taxon>
        <taxon>Viridiplantae</taxon>
        <taxon>Chlorophyta</taxon>
        <taxon>core chlorophytes</taxon>
        <taxon>Trebouxiophyceae</taxon>
        <taxon>Chlorellales</taxon>
        <taxon>Chlorellaceae</taxon>
        <taxon>Chlorella clade</taxon>
        <taxon>Micractinium</taxon>
    </lineage>
</organism>